<dbReference type="Proteomes" id="UP001159364">
    <property type="component" value="Linkage Group LG06"/>
</dbReference>
<name>A0AAV8TA56_9ROSI</name>
<feature type="short sequence motif" description="DGA/G" evidence="4">
    <location>
        <begin position="75"/>
        <end position="77"/>
    </location>
</feature>
<dbReference type="PANTHER" id="PTHR24185:SF1">
    <property type="entry name" value="CALCIUM-INDEPENDENT PHOSPHOLIPASE A2-GAMMA"/>
    <property type="match status" value="1"/>
</dbReference>
<keyword evidence="2 5" id="KW-0442">Lipid degradation</keyword>
<dbReference type="GO" id="GO:0016042">
    <property type="term" value="P:lipid catabolic process"/>
    <property type="evidence" value="ECO:0007669"/>
    <property type="project" value="UniProtKB-KW"/>
</dbReference>
<evidence type="ECO:0000313" key="9">
    <source>
        <dbReference type="Proteomes" id="UP001159364"/>
    </source>
</evidence>
<dbReference type="Gene3D" id="3.40.1090.10">
    <property type="entry name" value="Cytosolic phospholipase A2 catalytic domain"/>
    <property type="match status" value="1"/>
</dbReference>
<dbReference type="GO" id="GO:0004620">
    <property type="term" value="F:phospholipase activity"/>
    <property type="evidence" value="ECO:0007669"/>
    <property type="project" value="TreeGrafter"/>
</dbReference>
<proteinExistence type="inferred from homology"/>
<dbReference type="Pfam" id="PF01734">
    <property type="entry name" value="Patatin"/>
    <property type="match status" value="1"/>
</dbReference>
<keyword evidence="9" id="KW-1185">Reference proteome</keyword>
<reference evidence="8 9" key="1">
    <citation type="submission" date="2021-09" db="EMBL/GenBank/DDBJ databases">
        <title>Genomic insights and catalytic innovation underlie evolution of tropane alkaloids biosynthesis.</title>
        <authorList>
            <person name="Wang Y.-J."/>
            <person name="Tian T."/>
            <person name="Huang J.-P."/>
            <person name="Huang S.-X."/>
        </authorList>
    </citation>
    <scope>NUCLEOTIDE SEQUENCE [LARGE SCALE GENOMIC DNA]</scope>
    <source>
        <strain evidence="8">KIB-2018</strain>
        <tissue evidence="8">Leaf</tissue>
    </source>
</reference>
<evidence type="ECO:0000313" key="8">
    <source>
        <dbReference type="EMBL" id="KAJ8763186.1"/>
    </source>
</evidence>
<feature type="domain" description="PNPLA" evidence="7">
    <location>
        <begin position="1"/>
        <end position="88"/>
    </location>
</feature>
<dbReference type="SUPFAM" id="SSF52151">
    <property type="entry name" value="FabD/lysophospholipase-like"/>
    <property type="match status" value="1"/>
</dbReference>
<organism evidence="8 9">
    <name type="scientific">Erythroxylum novogranatense</name>
    <dbReference type="NCBI Taxonomy" id="1862640"/>
    <lineage>
        <taxon>Eukaryota</taxon>
        <taxon>Viridiplantae</taxon>
        <taxon>Streptophyta</taxon>
        <taxon>Embryophyta</taxon>
        <taxon>Tracheophyta</taxon>
        <taxon>Spermatophyta</taxon>
        <taxon>Magnoliopsida</taxon>
        <taxon>eudicotyledons</taxon>
        <taxon>Gunneridae</taxon>
        <taxon>Pentapetalae</taxon>
        <taxon>rosids</taxon>
        <taxon>fabids</taxon>
        <taxon>Malpighiales</taxon>
        <taxon>Erythroxylaceae</taxon>
        <taxon>Erythroxylum</taxon>
    </lineage>
</organism>
<evidence type="ECO:0000256" key="6">
    <source>
        <dbReference type="SAM" id="SignalP"/>
    </source>
</evidence>
<gene>
    <name evidence="8" type="ORF">K2173_025571</name>
</gene>
<evidence type="ECO:0000256" key="3">
    <source>
        <dbReference type="ARBA" id="ARBA00023098"/>
    </source>
</evidence>
<accession>A0AAV8TA56</accession>
<comment type="caution">
    <text evidence="4">Lacks conserved residue(s) required for the propagation of feature annotation.</text>
</comment>
<evidence type="ECO:0000256" key="4">
    <source>
        <dbReference type="PROSITE-ProRule" id="PRU01161"/>
    </source>
</evidence>
<feature type="chain" id="PRO_5043888607" description="Patatin" evidence="6">
    <location>
        <begin position="18"/>
        <end position="124"/>
    </location>
</feature>
<evidence type="ECO:0000259" key="7">
    <source>
        <dbReference type="PROSITE" id="PS51635"/>
    </source>
</evidence>
<dbReference type="AlphaFoldDB" id="A0AAV8TA56"/>
<keyword evidence="3 5" id="KW-0443">Lipid metabolism</keyword>
<protein>
    <recommendedName>
        <fullName evidence="5">Patatin</fullName>
        <ecNumber evidence="5">3.1.1.-</ecNumber>
    </recommendedName>
</protein>
<keyword evidence="1 5" id="KW-0378">Hydrolase</keyword>
<dbReference type="PANTHER" id="PTHR24185">
    <property type="entry name" value="CALCIUM-INDEPENDENT PHOSPHOLIPASE A2-GAMMA"/>
    <property type="match status" value="1"/>
</dbReference>
<dbReference type="InterPro" id="IPR016035">
    <property type="entry name" value="Acyl_Trfase/lysoPLipase"/>
</dbReference>
<dbReference type="PROSITE" id="PS51635">
    <property type="entry name" value="PNPLA"/>
    <property type="match status" value="1"/>
</dbReference>
<dbReference type="EC" id="3.1.1.-" evidence="5"/>
<dbReference type="GO" id="GO:0006631">
    <property type="term" value="P:fatty acid metabolic process"/>
    <property type="evidence" value="ECO:0007669"/>
    <property type="project" value="TreeGrafter"/>
</dbReference>
<feature type="signal peptide" evidence="6">
    <location>
        <begin position="1"/>
        <end position="17"/>
    </location>
</feature>
<comment type="similarity">
    <text evidence="5">Belongs to the patatin family.</text>
</comment>
<evidence type="ECO:0000256" key="2">
    <source>
        <dbReference type="ARBA" id="ARBA00022963"/>
    </source>
</evidence>
<comment type="domain">
    <text evidence="5">The nitrogen atoms of the two glycine residues in the GGXR motif define the oxyanion hole, and stabilize the oxyanion that forms during the nucleophilic attack by the catalytic serine during substrate cleavage.</text>
</comment>
<evidence type="ECO:0000256" key="5">
    <source>
        <dbReference type="RuleBase" id="RU361262"/>
    </source>
</evidence>
<dbReference type="EMBL" id="JAIWQS010000006">
    <property type="protein sequence ID" value="KAJ8763186.1"/>
    <property type="molecule type" value="Genomic_DNA"/>
</dbReference>
<comment type="caution">
    <text evidence="8">The sequence shown here is derived from an EMBL/GenBank/DDBJ whole genome shotgun (WGS) entry which is preliminary data.</text>
</comment>
<dbReference type="InterPro" id="IPR002641">
    <property type="entry name" value="PNPLA_dom"/>
</dbReference>
<comment type="function">
    <text evidence="5">Lipolytic acyl hydrolase (LAH).</text>
</comment>
<sequence>MFIPPVFTLFFLPYAFNLQYPAGTCESPTIGASVGHTRCPSIGSFKHHVWQAIRASSAAPYYLDDFLDGINRCQDGAIVANNPTIFAIREAQLLWPDTKIDYLVSIGCGSVPTKEMEKLLREEN</sequence>
<keyword evidence="6" id="KW-0732">Signal</keyword>
<dbReference type="GO" id="GO:0016020">
    <property type="term" value="C:membrane"/>
    <property type="evidence" value="ECO:0007669"/>
    <property type="project" value="TreeGrafter"/>
</dbReference>
<evidence type="ECO:0000256" key="1">
    <source>
        <dbReference type="ARBA" id="ARBA00022801"/>
    </source>
</evidence>